<organism evidence="1 2">
    <name type="scientific">Araneus ventricosus</name>
    <name type="common">Orbweaver spider</name>
    <name type="synonym">Epeira ventricosa</name>
    <dbReference type="NCBI Taxonomy" id="182803"/>
    <lineage>
        <taxon>Eukaryota</taxon>
        <taxon>Metazoa</taxon>
        <taxon>Ecdysozoa</taxon>
        <taxon>Arthropoda</taxon>
        <taxon>Chelicerata</taxon>
        <taxon>Arachnida</taxon>
        <taxon>Araneae</taxon>
        <taxon>Araneomorphae</taxon>
        <taxon>Entelegynae</taxon>
        <taxon>Araneoidea</taxon>
        <taxon>Araneidae</taxon>
        <taxon>Araneus</taxon>
    </lineage>
</organism>
<name>A0A4Y2W9Z2_ARAVE</name>
<comment type="caution">
    <text evidence="1">The sequence shown here is derived from an EMBL/GenBank/DDBJ whole genome shotgun (WGS) entry which is preliminary data.</text>
</comment>
<accession>A0A4Y2W9Z2</accession>
<reference evidence="1 2" key="1">
    <citation type="journal article" date="2019" name="Sci. Rep.">
        <title>Orb-weaving spider Araneus ventricosus genome elucidates the spidroin gene catalogue.</title>
        <authorList>
            <person name="Kono N."/>
            <person name="Nakamura H."/>
            <person name="Ohtoshi R."/>
            <person name="Moran D.A.P."/>
            <person name="Shinohara A."/>
            <person name="Yoshida Y."/>
            <person name="Fujiwara M."/>
            <person name="Mori M."/>
            <person name="Tomita M."/>
            <person name="Arakawa K."/>
        </authorList>
    </citation>
    <scope>NUCLEOTIDE SEQUENCE [LARGE SCALE GENOMIC DNA]</scope>
</reference>
<dbReference type="Proteomes" id="UP000499080">
    <property type="component" value="Unassembled WGS sequence"/>
</dbReference>
<dbReference type="OrthoDB" id="10055717at2759"/>
<sequence length="116" mass="13138">MSYRRLIGRKCHCTQVSQHPCTRVLVKLKADHENIVEDAVLILMCKVELLTSSCAVLSVTSRKRHFLEFWHLIWLKQALADATLLKYLIPGAQLSLWTDASDVAIGSSLMKLCNNE</sequence>
<protein>
    <recommendedName>
        <fullName evidence="3">Reverse transcriptase/retrotransposon-derived protein RNase H-like domain-containing protein</fullName>
    </recommendedName>
</protein>
<gene>
    <name evidence="1" type="ORF">AVEN_246675_1</name>
</gene>
<evidence type="ECO:0008006" key="3">
    <source>
        <dbReference type="Google" id="ProtNLM"/>
    </source>
</evidence>
<evidence type="ECO:0000313" key="1">
    <source>
        <dbReference type="EMBL" id="GBO33979.1"/>
    </source>
</evidence>
<proteinExistence type="predicted"/>
<keyword evidence="2" id="KW-1185">Reference proteome</keyword>
<dbReference type="EMBL" id="BGPR01057713">
    <property type="protein sequence ID" value="GBO33979.1"/>
    <property type="molecule type" value="Genomic_DNA"/>
</dbReference>
<evidence type="ECO:0000313" key="2">
    <source>
        <dbReference type="Proteomes" id="UP000499080"/>
    </source>
</evidence>
<dbReference type="AlphaFoldDB" id="A0A4Y2W9Z2"/>